<dbReference type="PROSITE" id="PS50013">
    <property type="entry name" value="CHROMO_2"/>
    <property type="match status" value="1"/>
</dbReference>
<evidence type="ECO:0000313" key="5">
    <source>
        <dbReference type="Proteomes" id="UP000011096"/>
    </source>
</evidence>
<feature type="compositionally biased region" description="Basic and acidic residues" evidence="2">
    <location>
        <begin position="263"/>
        <end position="276"/>
    </location>
</feature>
<dbReference type="AlphaFoldDB" id="A0A7J6IFA5"/>
<feature type="region of interest" description="Disordered" evidence="2">
    <location>
        <begin position="78"/>
        <end position="99"/>
    </location>
</feature>
<dbReference type="Gene3D" id="2.40.50.40">
    <property type="match status" value="2"/>
</dbReference>
<dbReference type="Proteomes" id="UP000011096">
    <property type="component" value="Unassembled WGS sequence"/>
</dbReference>
<dbReference type="CDD" id="cd00024">
    <property type="entry name" value="CD_CSD"/>
    <property type="match status" value="2"/>
</dbReference>
<name>A0A7J6IFA5_COLFN</name>
<keyword evidence="5" id="KW-1185">Reference proteome</keyword>
<accession>A0A7J6IFA5</accession>
<sequence length="296" mass="32342">MGSAPDAETARTPEPAWPSTTTSASKEKAGKDLGRTDAAVEAKDGYPSEPSDRQDEAVHVATPATDAAEITVAIAIENRDTTDSIQPADAADAKDDADDPENGIFVIEAIVGHQRDPDDSTLFQMRVCWMHGKPTWEPESSIQEDAEEALFAYWDTVEGGREGAMVDIHLWHVLKVEKHKQEATGTVKLHVAWVGSHERTWEPEDQVLQNARELVDDYWATRGGRQKHVKSIAIPVKRKHRHLGGSVDVEQVAGAEELAGADGEPRNKRGRIRGDNKPTSQPTHAGSYGDIIGRLP</sequence>
<gene>
    <name evidence="4" type="ORF">CGGC5_v016998</name>
</gene>
<protein>
    <recommendedName>
        <fullName evidence="3">Chromo domain-containing protein</fullName>
    </recommendedName>
</protein>
<dbReference type="InParanoid" id="A0A7J6IFA5"/>
<dbReference type="InterPro" id="IPR016197">
    <property type="entry name" value="Chromo-like_dom_sf"/>
</dbReference>
<dbReference type="GeneID" id="43611555"/>
<feature type="region of interest" description="Disordered" evidence="2">
    <location>
        <begin position="254"/>
        <end position="296"/>
    </location>
</feature>
<dbReference type="EMBL" id="ANPB02000011">
    <property type="protein sequence ID" value="KAF4474095.1"/>
    <property type="molecule type" value="Genomic_DNA"/>
</dbReference>
<organism evidence="4 5">
    <name type="scientific">Colletotrichum fructicola (strain Nara gc5)</name>
    <name type="common">Anthracnose fungus</name>
    <name type="synonym">Colletotrichum gloeosporioides (strain Nara gc5)</name>
    <dbReference type="NCBI Taxonomy" id="1213859"/>
    <lineage>
        <taxon>Eukaryota</taxon>
        <taxon>Fungi</taxon>
        <taxon>Dikarya</taxon>
        <taxon>Ascomycota</taxon>
        <taxon>Pezizomycotina</taxon>
        <taxon>Sordariomycetes</taxon>
        <taxon>Hypocreomycetidae</taxon>
        <taxon>Glomerellales</taxon>
        <taxon>Glomerellaceae</taxon>
        <taxon>Colletotrichum</taxon>
        <taxon>Colletotrichum gloeosporioides species complex</taxon>
    </lineage>
</organism>
<evidence type="ECO:0000313" key="4">
    <source>
        <dbReference type="EMBL" id="KAF4474095.1"/>
    </source>
</evidence>
<proteinExistence type="predicted"/>
<comment type="caution">
    <text evidence="4">The sequence shown here is derived from an EMBL/GenBank/DDBJ whole genome shotgun (WGS) entry which is preliminary data.</text>
</comment>
<dbReference type="InterPro" id="IPR000953">
    <property type="entry name" value="Chromo/chromo_shadow_dom"/>
</dbReference>
<feature type="domain" description="Chromo" evidence="3">
    <location>
        <begin position="171"/>
        <end position="230"/>
    </location>
</feature>
<dbReference type="SUPFAM" id="SSF54160">
    <property type="entry name" value="Chromo domain-like"/>
    <property type="match status" value="2"/>
</dbReference>
<reference evidence="4 5" key="2">
    <citation type="submission" date="2020-04" db="EMBL/GenBank/DDBJ databases">
        <title>Genome sequencing and assembly of multiple isolates from the Colletotrichum gloeosporioides species complex.</title>
        <authorList>
            <person name="Gan P."/>
            <person name="Shirasu K."/>
        </authorList>
    </citation>
    <scope>NUCLEOTIDE SEQUENCE [LARGE SCALE GENOMIC DNA]</scope>
    <source>
        <strain evidence="4 5">Nara gc5</strain>
    </source>
</reference>
<feature type="compositionally biased region" description="Basic and acidic residues" evidence="2">
    <location>
        <begin position="25"/>
        <end position="58"/>
    </location>
</feature>
<reference evidence="4 5" key="1">
    <citation type="submission" date="2012-08" db="EMBL/GenBank/DDBJ databases">
        <authorList>
            <person name="Gan P.H.P."/>
            <person name="Ikeda K."/>
            <person name="Irieda H."/>
            <person name="Narusaka M."/>
            <person name="O'Connell R.J."/>
            <person name="Narusaka Y."/>
            <person name="Takano Y."/>
            <person name="Kubo Y."/>
            <person name="Shirasu K."/>
        </authorList>
    </citation>
    <scope>NUCLEOTIDE SEQUENCE [LARGE SCALE GENOMIC DNA]</scope>
    <source>
        <strain evidence="4 5">Nara gc5</strain>
    </source>
</reference>
<dbReference type="OrthoDB" id="433924at2759"/>
<evidence type="ECO:0000256" key="1">
    <source>
        <dbReference type="ARBA" id="ARBA00011353"/>
    </source>
</evidence>
<evidence type="ECO:0000259" key="3">
    <source>
        <dbReference type="PROSITE" id="PS50013"/>
    </source>
</evidence>
<dbReference type="SMART" id="SM00298">
    <property type="entry name" value="CHROMO"/>
    <property type="match status" value="2"/>
</dbReference>
<dbReference type="RefSeq" id="XP_031876222.2">
    <property type="nucleotide sequence ID" value="XM_032027427.2"/>
</dbReference>
<dbReference type="GO" id="GO:0006338">
    <property type="term" value="P:chromatin remodeling"/>
    <property type="evidence" value="ECO:0007669"/>
    <property type="project" value="UniProtKB-ARBA"/>
</dbReference>
<evidence type="ECO:0000256" key="2">
    <source>
        <dbReference type="SAM" id="MobiDB-lite"/>
    </source>
</evidence>
<feature type="region of interest" description="Disordered" evidence="2">
    <location>
        <begin position="1"/>
        <end position="66"/>
    </location>
</feature>
<comment type="subunit">
    <text evidence="1">Component of the NuA4 histone acetyltransferase complex.</text>
</comment>